<dbReference type="SMART" id="SM00448">
    <property type="entry name" value="REC"/>
    <property type="match status" value="1"/>
</dbReference>
<gene>
    <name evidence="6" type="ORF">DW652_07875</name>
</gene>
<evidence type="ECO:0000256" key="2">
    <source>
        <dbReference type="ARBA" id="ARBA00024867"/>
    </source>
</evidence>
<dbReference type="Gene3D" id="3.40.50.2300">
    <property type="match status" value="1"/>
</dbReference>
<evidence type="ECO:0000313" key="6">
    <source>
        <dbReference type="EMBL" id="RHF88641.1"/>
    </source>
</evidence>
<dbReference type="SMART" id="SM00850">
    <property type="entry name" value="LytTR"/>
    <property type="match status" value="1"/>
</dbReference>
<protein>
    <recommendedName>
        <fullName evidence="1">Stage 0 sporulation protein A homolog</fullName>
    </recommendedName>
</protein>
<feature type="domain" description="HTH LytTR-type" evidence="5">
    <location>
        <begin position="297"/>
        <end position="391"/>
    </location>
</feature>
<dbReference type="InterPro" id="IPR001789">
    <property type="entry name" value="Sig_transdc_resp-reg_receiver"/>
</dbReference>
<dbReference type="GO" id="GO:0003677">
    <property type="term" value="F:DNA binding"/>
    <property type="evidence" value="ECO:0007669"/>
    <property type="project" value="UniProtKB-KW"/>
</dbReference>
<dbReference type="Gene3D" id="2.40.50.1020">
    <property type="entry name" value="LytTr DNA-binding domain"/>
    <property type="match status" value="1"/>
</dbReference>
<dbReference type="InterPro" id="IPR011006">
    <property type="entry name" value="CheY-like_superfamily"/>
</dbReference>
<dbReference type="PANTHER" id="PTHR37299">
    <property type="entry name" value="TRANSCRIPTIONAL REGULATOR-RELATED"/>
    <property type="match status" value="1"/>
</dbReference>
<dbReference type="RefSeq" id="WP_118231784.1">
    <property type="nucleotide sequence ID" value="NZ_CATWJF010000003.1"/>
</dbReference>
<dbReference type="Pfam" id="PF04397">
    <property type="entry name" value="LytTR"/>
    <property type="match status" value="1"/>
</dbReference>
<dbReference type="Pfam" id="PF00072">
    <property type="entry name" value="Response_reg"/>
    <property type="match status" value="1"/>
</dbReference>
<comment type="function">
    <text evidence="2">May play the central regulatory role in sporulation. It may be an element of the effector pathway responsible for the activation of sporulation genes in response to nutritional stress. Spo0A may act in concert with spo0H (a sigma factor) to control the expression of some genes that are critical to the sporulation process.</text>
</comment>
<keyword evidence="3" id="KW-0597">Phosphoprotein</keyword>
<dbReference type="Proteomes" id="UP000286186">
    <property type="component" value="Unassembled WGS sequence"/>
</dbReference>
<name>A0A414R6G7_9FIRM</name>
<feature type="domain" description="Response regulatory" evidence="4">
    <location>
        <begin position="173"/>
        <end position="286"/>
    </location>
</feature>
<reference evidence="6 7" key="1">
    <citation type="submission" date="2018-08" db="EMBL/GenBank/DDBJ databases">
        <title>A genome reference for cultivated species of the human gut microbiota.</title>
        <authorList>
            <person name="Zou Y."/>
            <person name="Xue W."/>
            <person name="Luo G."/>
        </authorList>
    </citation>
    <scope>NUCLEOTIDE SEQUENCE [LARGE SCALE GENOMIC DNA]</scope>
    <source>
        <strain evidence="6 7">AM23-22</strain>
    </source>
</reference>
<dbReference type="PROSITE" id="PS50930">
    <property type="entry name" value="HTH_LYTTR"/>
    <property type="match status" value="1"/>
</dbReference>
<dbReference type="PANTHER" id="PTHR37299:SF1">
    <property type="entry name" value="STAGE 0 SPORULATION PROTEIN A HOMOLOG"/>
    <property type="match status" value="1"/>
</dbReference>
<dbReference type="EMBL" id="QRHR01000006">
    <property type="protein sequence ID" value="RHF88641.1"/>
    <property type="molecule type" value="Genomic_DNA"/>
</dbReference>
<evidence type="ECO:0000259" key="5">
    <source>
        <dbReference type="PROSITE" id="PS50930"/>
    </source>
</evidence>
<keyword evidence="6" id="KW-0238">DNA-binding</keyword>
<feature type="modified residue" description="4-aspartylphosphate" evidence="3">
    <location>
        <position position="223"/>
    </location>
</feature>
<dbReference type="CDD" id="cd00156">
    <property type="entry name" value="REC"/>
    <property type="match status" value="1"/>
</dbReference>
<evidence type="ECO:0000259" key="4">
    <source>
        <dbReference type="PROSITE" id="PS50110"/>
    </source>
</evidence>
<sequence>MKNKYIIKLYHYYLKKKYDNDKIVGIKESEKVLEKLKNLSVIEPISINDLDYMGKAFLNDLSSEYPKDSLKIFKMVKNGTTDIFYKYHRERYVGKVCIYIFLSEDNSLHSNCDLLECKLEIMKGINKSEIDKKSHIYWRYLETMHQYDIMVKETKSNFKEKFFNKNKTEGKMRIAIVDDELIWRKKSYSYIKKIVEKNDSIDVFKSGNDFLEKHAEYDIVFMDIEMPEIDGWNTAKTYRIFYPESVVAMLTTHDEMCSKGYHINAFRFISKQNMEYELSEALSSLRKILRKDKQIELKVRSLKTLKVNINNIIYVETIKHNTLVHLRGNNYVCTQTMKEMCNLLENEGFFKCHQSYLVNLDDVEYYDAQDIYLKNGETIMLSKRNKKAFETEYFKYTFQRANK</sequence>
<comment type="caution">
    <text evidence="6">The sequence shown here is derived from an EMBL/GenBank/DDBJ whole genome shotgun (WGS) entry which is preliminary data.</text>
</comment>
<evidence type="ECO:0000256" key="3">
    <source>
        <dbReference type="PROSITE-ProRule" id="PRU00169"/>
    </source>
</evidence>
<dbReference type="AlphaFoldDB" id="A0A414R6G7"/>
<dbReference type="PROSITE" id="PS50110">
    <property type="entry name" value="RESPONSE_REGULATORY"/>
    <property type="match status" value="1"/>
</dbReference>
<proteinExistence type="predicted"/>
<evidence type="ECO:0000256" key="1">
    <source>
        <dbReference type="ARBA" id="ARBA00018672"/>
    </source>
</evidence>
<evidence type="ECO:0000313" key="7">
    <source>
        <dbReference type="Proteomes" id="UP000286186"/>
    </source>
</evidence>
<dbReference type="GO" id="GO:0000156">
    <property type="term" value="F:phosphorelay response regulator activity"/>
    <property type="evidence" value="ECO:0007669"/>
    <property type="project" value="InterPro"/>
</dbReference>
<organism evidence="6 7">
    <name type="scientific">Eubacterium ventriosum</name>
    <dbReference type="NCBI Taxonomy" id="39496"/>
    <lineage>
        <taxon>Bacteria</taxon>
        <taxon>Bacillati</taxon>
        <taxon>Bacillota</taxon>
        <taxon>Clostridia</taxon>
        <taxon>Eubacteriales</taxon>
        <taxon>Eubacteriaceae</taxon>
        <taxon>Eubacterium</taxon>
    </lineage>
</organism>
<dbReference type="InterPro" id="IPR046947">
    <property type="entry name" value="LytR-like"/>
</dbReference>
<accession>A0A414R6G7</accession>
<dbReference type="InterPro" id="IPR007492">
    <property type="entry name" value="LytTR_DNA-bd_dom"/>
</dbReference>
<dbReference type="SUPFAM" id="SSF52172">
    <property type="entry name" value="CheY-like"/>
    <property type="match status" value="1"/>
</dbReference>